<sequence>MHYSLRLACVLLVVMVGCSKPPSPRRDVGETAWPKDWSGRVGQPVTLEGTAVNAKLGAALIGEDDLVWIDGLDAWPDGFYSGGDQGKRLRVTGVVIRRDDVPVFVPEPGEPMKAGVPVTSEAEREKAKWRYLLRDAKWTVLD</sequence>
<dbReference type="PROSITE" id="PS51257">
    <property type="entry name" value="PROKAR_LIPOPROTEIN"/>
    <property type="match status" value="1"/>
</dbReference>
<protein>
    <submittedName>
        <fullName evidence="1">Uncharacterized protein</fullName>
    </submittedName>
</protein>
<dbReference type="AlphaFoldDB" id="A0A6J4NZX9"/>
<organism evidence="1">
    <name type="scientific">uncultured Phycisphaerae bacterium</name>
    <dbReference type="NCBI Taxonomy" id="904963"/>
    <lineage>
        <taxon>Bacteria</taxon>
        <taxon>Pseudomonadati</taxon>
        <taxon>Planctomycetota</taxon>
        <taxon>Phycisphaerae</taxon>
        <taxon>environmental samples</taxon>
    </lineage>
</organism>
<gene>
    <name evidence="1" type="ORF">AVDCRST_MAG64-1751</name>
</gene>
<name>A0A6J4NZX9_9BACT</name>
<evidence type="ECO:0000313" key="1">
    <source>
        <dbReference type="EMBL" id="CAA9402099.1"/>
    </source>
</evidence>
<proteinExistence type="predicted"/>
<accession>A0A6J4NZX9</accession>
<dbReference type="EMBL" id="CADCUQ010000401">
    <property type="protein sequence ID" value="CAA9402099.1"/>
    <property type="molecule type" value="Genomic_DNA"/>
</dbReference>
<reference evidence="1" key="1">
    <citation type="submission" date="2020-02" db="EMBL/GenBank/DDBJ databases">
        <authorList>
            <person name="Meier V. D."/>
        </authorList>
    </citation>
    <scope>NUCLEOTIDE SEQUENCE</scope>
    <source>
        <strain evidence="1">AVDCRST_MAG64</strain>
    </source>
</reference>